<name>A0ABQ1QNH5_9RHOB</name>
<dbReference type="Gene3D" id="3.40.640.10">
    <property type="entry name" value="Type I PLP-dependent aspartate aminotransferase-like (Major domain)"/>
    <property type="match status" value="1"/>
</dbReference>
<keyword evidence="8" id="KW-1185">Reference proteome</keyword>
<keyword evidence="3" id="KW-0210">Decarboxylase</keyword>
<dbReference type="Pfam" id="PF00282">
    <property type="entry name" value="Pyridoxal_deC"/>
    <property type="match status" value="1"/>
</dbReference>
<evidence type="ECO:0000313" key="8">
    <source>
        <dbReference type="Proteomes" id="UP000617355"/>
    </source>
</evidence>
<dbReference type="InterPro" id="IPR002129">
    <property type="entry name" value="PyrdxlP-dep_de-COase"/>
</dbReference>
<dbReference type="Gene3D" id="3.90.1150.10">
    <property type="entry name" value="Aspartate Aminotransferase, domain 1"/>
    <property type="match status" value="1"/>
</dbReference>
<comment type="caution">
    <text evidence="7">The sequence shown here is derived from an EMBL/GenBank/DDBJ whole genome shotgun (WGS) entry which is preliminary data.</text>
</comment>
<dbReference type="InterPro" id="IPR015424">
    <property type="entry name" value="PyrdxlP-dep_Trfase"/>
</dbReference>
<dbReference type="Proteomes" id="UP000617355">
    <property type="component" value="Unassembled WGS sequence"/>
</dbReference>
<keyword evidence="4 6" id="KW-0663">Pyridoxal phosphate</keyword>
<dbReference type="RefSeq" id="WP_188527079.1">
    <property type="nucleotide sequence ID" value="NZ_BMGI01000002.1"/>
</dbReference>
<evidence type="ECO:0000256" key="4">
    <source>
        <dbReference type="ARBA" id="ARBA00022898"/>
    </source>
</evidence>
<dbReference type="InterPro" id="IPR015422">
    <property type="entry name" value="PyrdxlP-dep_Trfase_small"/>
</dbReference>
<comment type="similarity">
    <text evidence="2 6">Belongs to the group II decarboxylase family.</text>
</comment>
<evidence type="ECO:0000256" key="5">
    <source>
        <dbReference type="ARBA" id="ARBA00023239"/>
    </source>
</evidence>
<evidence type="ECO:0000256" key="1">
    <source>
        <dbReference type="ARBA" id="ARBA00001933"/>
    </source>
</evidence>
<keyword evidence="7" id="KW-0808">Transferase</keyword>
<dbReference type="InterPro" id="IPR010977">
    <property type="entry name" value="Aromatic_deC"/>
</dbReference>
<evidence type="ECO:0000256" key="2">
    <source>
        <dbReference type="ARBA" id="ARBA00009533"/>
    </source>
</evidence>
<comment type="cofactor">
    <cofactor evidence="1 6">
        <name>pyridoxal 5'-phosphate</name>
        <dbReference type="ChEBI" id="CHEBI:597326"/>
    </cofactor>
</comment>
<gene>
    <name evidence="7" type="ORF">GCM10011358_15710</name>
</gene>
<reference evidence="8" key="1">
    <citation type="journal article" date="2019" name="Int. J. Syst. Evol. Microbiol.">
        <title>The Global Catalogue of Microorganisms (GCM) 10K type strain sequencing project: providing services to taxonomists for standard genome sequencing and annotation.</title>
        <authorList>
            <consortium name="The Broad Institute Genomics Platform"/>
            <consortium name="The Broad Institute Genome Sequencing Center for Infectious Disease"/>
            <person name="Wu L."/>
            <person name="Ma J."/>
        </authorList>
    </citation>
    <scope>NUCLEOTIDE SEQUENCE [LARGE SCALE GENOMIC DNA]</scope>
    <source>
        <strain evidence="8">CGMCC 1.12922</strain>
    </source>
</reference>
<accession>A0ABQ1QNH5</accession>
<evidence type="ECO:0000313" key="7">
    <source>
        <dbReference type="EMBL" id="GGD32452.1"/>
    </source>
</evidence>
<dbReference type="InterPro" id="IPR015421">
    <property type="entry name" value="PyrdxlP-dep_Trfase_major"/>
</dbReference>
<dbReference type="Gene3D" id="1.20.1340.10">
    <property type="entry name" value="dopa decarboxylase, N-terminal domain"/>
    <property type="match status" value="1"/>
</dbReference>
<evidence type="ECO:0000256" key="3">
    <source>
        <dbReference type="ARBA" id="ARBA00022793"/>
    </source>
</evidence>
<protein>
    <submittedName>
        <fullName evidence="7">Aspartate aminotransferase family protein</fullName>
    </submittedName>
</protein>
<dbReference type="SUPFAM" id="SSF53383">
    <property type="entry name" value="PLP-dependent transferases"/>
    <property type="match status" value="1"/>
</dbReference>
<dbReference type="PANTHER" id="PTHR11999:SF70">
    <property type="entry name" value="MIP05841P"/>
    <property type="match status" value="1"/>
</dbReference>
<proteinExistence type="inferred from homology"/>
<evidence type="ECO:0000256" key="6">
    <source>
        <dbReference type="RuleBase" id="RU000382"/>
    </source>
</evidence>
<dbReference type="PRINTS" id="PR00800">
    <property type="entry name" value="YHDCRBOXLASE"/>
</dbReference>
<dbReference type="EMBL" id="BMGI01000002">
    <property type="protein sequence ID" value="GGD32452.1"/>
    <property type="molecule type" value="Genomic_DNA"/>
</dbReference>
<keyword evidence="5 6" id="KW-0456">Lyase</keyword>
<keyword evidence="7" id="KW-0032">Aminotransferase</keyword>
<dbReference type="PANTHER" id="PTHR11999">
    <property type="entry name" value="GROUP II PYRIDOXAL-5-PHOSPHATE DECARBOXYLASE"/>
    <property type="match status" value="1"/>
</dbReference>
<organism evidence="7 8">
    <name type="scientific">Sinisalibacter lacisalsi</name>
    <dbReference type="NCBI Taxonomy" id="1526570"/>
    <lineage>
        <taxon>Bacteria</taxon>
        <taxon>Pseudomonadati</taxon>
        <taxon>Pseudomonadota</taxon>
        <taxon>Alphaproteobacteria</taxon>
        <taxon>Rhodobacterales</taxon>
        <taxon>Roseobacteraceae</taxon>
        <taxon>Sinisalibacter</taxon>
    </lineage>
</organism>
<sequence>MNHDDLAYWSKRAADWARDYHAGLRDRPVRPDLQPGEFRARIEAPVPEQPDPIAAIFDDITTLIPDAMTHWQHPRFFAYFPANAAPASMLAEQIANAMAAQAMLWQTAPAANEMEALVIDWLRDGLGLPADFTGTIHDSATTATLSAVLTMRERALGFEGLTAGLSGQPRLRLYASAQAHSSVDKAARLSGIGQDNLVKIATRPTDPLHSMDPAALDAAIRADLAAGHHPAGVILATGGTAIGACDDLAPLIAVAKAHDLPTHVDAAWAGSAMIAPEFRKLWAGVEGAETIVFNPHKWLGAQFDAAVQFIRDPGPQIRTLGLRPDYLETQGADEVVNYNEWTIPLGRRFRALKIWVLLRAEGLSGLRARIRNHVAWAQEARDAIAALPGFQIVTEPILSLFTFRFGDDASTARLLDAVNRDGRIYLTQTTHEGRFVIRMQVGQFDCTRDDVMMAPVVLAEIAARS</sequence>
<dbReference type="GO" id="GO:0008483">
    <property type="term" value="F:transaminase activity"/>
    <property type="evidence" value="ECO:0007669"/>
    <property type="project" value="UniProtKB-KW"/>
</dbReference>